<keyword evidence="2" id="KW-1185">Reference proteome</keyword>
<protein>
    <submittedName>
        <fullName evidence="1">Uncharacterized protein</fullName>
    </submittedName>
</protein>
<reference evidence="1" key="1">
    <citation type="journal article" date="2023" name="G3 (Bethesda)">
        <title>A reference genome for the long-term kleptoplast-retaining sea slug Elysia crispata morphotype clarki.</title>
        <authorList>
            <person name="Eastman K.E."/>
            <person name="Pendleton A.L."/>
            <person name="Shaikh M.A."/>
            <person name="Suttiyut T."/>
            <person name="Ogas R."/>
            <person name="Tomko P."/>
            <person name="Gavelis G."/>
            <person name="Widhalm J.R."/>
            <person name="Wisecaver J.H."/>
        </authorList>
    </citation>
    <scope>NUCLEOTIDE SEQUENCE</scope>
    <source>
        <strain evidence="1">ECLA1</strain>
    </source>
</reference>
<dbReference type="AlphaFoldDB" id="A0AAE1EBM6"/>
<evidence type="ECO:0000313" key="2">
    <source>
        <dbReference type="Proteomes" id="UP001283361"/>
    </source>
</evidence>
<dbReference type="Proteomes" id="UP001283361">
    <property type="component" value="Unassembled WGS sequence"/>
</dbReference>
<evidence type="ECO:0000313" key="1">
    <source>
        <dbReference type="EMBL" id="KAK3800053.1"/>
    </source>
</evidence>
<sequence>MVGVPSSQLPIRMRAAGQKPVNVFNNVEVTVTFCTRPLALVCSCVCYSSTCMYVLGSQRKNGCGGSFCCCGCRLLHEHHVPPDNPPRGEGSIYWFVTLCVGHRRVQSSLWLLEENIHTMEKREGGEGDYI</sequence>
<dbReference type="EMBL" id="JAWDGP010000503">
    <property type="protein sequence ID" value="KAK3800053.1"/>
    <property type="molecule type" value="Genomic_DNA"/>
</dbReference>
<name>A0AAE1EBM6_9GAST</name>
<proteinExistence type="predicted"/>
<accession>A0AAE1EBM6</accession>
<comment type="caution">
    <text evidence="1">The sequence shown here is derived from an EMBL/GenBank/DDBJ whole genome shotgun (WGS) entry which is preliminary data.</text>
</comment>
<gene>
    <name evidence="1" type="ORF">RRG08_029775</name>
</gene>
<organism evidence="1 2">
    <name type="scientific">Elysia crispata</name>
    <name type="common">lettuce slug</name>
    <dbReference type="NCBI Taxonomy" id="231223"/>
    <lineage>
        <taxon>Eukaryota</taxon>
        <taxon>Metazoa</taxon>
        <taxon>Spiralia</taxon>
        <taxon>Lophotrochozoa</taxon>
        <taxon>Mollusca</taxon>
        <taxon>Gastropoda</taxon>
        <taxon>Heterobranchia</taxon>
        <taxon>Euthyneura</taxon>
        <taxon>Panpulmonata</taxon>
        <taxon>Sacoglossa</taxon>
        <taxon>Placobranchoidea</taxon>
        <taxon>Plakobranchidae</taxon>
        <taxon>Elysia</taxon>
    </lineage>
</organism>